<dbReference type="RefSeq" id="WP_353639949.1">
    <property type="nucleotide sequence ID" value="NZ_JBEUDR010000002.1"/>
</dbReference>
<dbReference type="Gene3D" id="3.40.50.300">
    <property type="entry name" value="P-loop containing nucleotide triphosphate hydrolases"/>
    <property type="match status" value="1"/>
</dbReference>
<dbReference type="PANTHER" id="PTHR43581">
    <property type="entry name" value="ATP/GTP PHOSPHATASE"/>
    <property type="match status" value="1"/>
</dbReference>
<accession>A0ABV2BJP0</accession>
<dbReference type="PANTHER" id="PTHR43581:SF2">
    <property type="entry name" value="EXCINUCLEASE ATPASE SUBUNIT"/>
    <property type="match status" value="1"/>
</dbReference>
<evidence type="ECO:0000313" key="3">
    <source>
        <dbReference type="Proteomes" id="UP001437419"/>
    </source>
</evidence>
<organism evidence="2 3">
    <name type="scientific">Alcaligenes phenolicus</name>
    <dbReference type="NCBI Taxonomy" id="232846"/>
    <lineage>
        <taxon>Bacteria</taxon>
        <taxon>Pseudomonadati</taxon>
        <taxon>Pseudomonadota</taxon>
        <taxon>Betaproteobacteria</taxon>
        <taxon>Burkholderiales</taxon>
        <taxon>Alcaligenaceae</taxon>
        <taxon>Alcaligenes</taxon>
    </lineage>
</organism>
<name>A0ABV2BJP0_9BURK</name>
<keyword evidence="3" id="KW-1185">Reference proteome</keyword>
<comment type="caution">
    <text evidence="2">The sequence shown here is derived from an EMBL/GenBank/DDBJ whole genome shotgun (WGS) entry which is preliminary data.</text>
</comment>
<proteinExistence type="predicted"/>
<dbReference type="EMBL" id="JBEUDR010000002">
    <property type="protein sequence ID" value="MES5325088.1"/>
    <property type="molecule type" value="Genomic_DNA"/>
</dbReference>
<reference evidence="2 3" key="1">
    <citation type="submission" date="2024-06" db="EMBL/GenBank/DDBJ databases">
        <title>Alcaligenes phenolicus JC896.</title>
        <authorList>
            <person name="Venkata Ramana C."/>
            <person name="Sasikala C."/>
            <person name="Mahima D."/>
        </authorList>
    </citation>
    <scope>NUCLEOTIDE SEQUENCE [LARGE SCALE GENOMIC DNA]</scope>
    <source>
        <strain evidence="2 3">JC896</strain>
    </source>
</reference>
<evidence type="ECO:0000313" key="2">
    <source>
        <dbReference type="EMBL" id="MES5325088.1"/>
    </source>
</evidence>
<dbReference type="Pfam" id="PF13304">
    <property type="entry name" value="AAA_21"/>
    <property type="match status" value="1"/>
</dbReference>
<dbReference type="InterPro" id="IPR027417">
    <property type="entry name" value="P-loop_NTPase"/>
</dbReference>
<feature type="domain" description="AAA+ ATPase" evidence="1">
    <location>
        <begin position="439"/>
        <end position="673"/>
    </location>
</feature>
<gene>
    <name evidence="2" type="ORF">ABU900_11860</name>
</gene>
<dbReference type="InterPro" id="IPR003593">
    <property type="entry name" value="AAA+_ATPase"/>
</dbReference>
<dbReference type="InterPro" id="IPR051396">
    <property type="entry name" value="Bact_Antivir_Def_Nuclease"/>
</dbReference>
<sequence length="781" mass="87898">MENIDERDIDAARFEKQVFEIFRDTEIVRSAAVQKLVIFLLFTELTAKRLQLPWTWDDTETLRGLIKAKSHAVTWLKLRNYDGEQDAWGRLSPRALHELRHLVSDNSNSKTSLKRLDFFVQKLEALGHANAWQRRVESFVADFTQGWSVHNRTVVDLNTMTTGEIGIRLDHHEAANDYMLPSDISPHLFEICLRLHAHNVQFYFSEEHRTDSLWSTVGTAYKFAWPARNHPQQDPYQQKNPLSLRGLEFALWFQHYGHGPRVMIVVLPTADLRAKGLRADARRDLLNNSRVLGVVVIPARVCGSARLSMVIMAVGQHSLNEPILLMNGRAVDGLRDEPLDRLAQFLSIPFMNAMMPYGTGKESQDKKIGSALSNRARKMYGNKFHEVPGFFRHVPVEEILNDSHAILDPLQWISERDPMVASDLLDGSPVYTLLEEREQPYCIYIIGNNGAGKSMLLRQLATACVSSGRPVRAIASAASDRFETKMSPTVDYLYLGARTNKNSTQPRKLGRKLAELMIAIYADQKKITAVNAVLAQLSFAGQHYLLPEAAVSDVLESVRELGVDGTPTNINGWKLGFRKNHENSIIPFDHLSTGEQQLLLLTARLVEHARPGVVFLIDEPETSLHVAWQRALPSVFQTISQNFTCQIVIATHSPILISTSRGSDTMRFMADGGVLEIIEEQAASSVERVLFQGFDTYTGNNREVHERCAELVSRAIELANTERTEMLPRVLEELTQMQETVARSVPALGAEVPALHLDLIRRAKLAIAELTRPNESTGDKS</sequence>
<dbReference type="SMART" id="SM00382">
    <property type="entry name" value="AAA"/>
    <property type="match status" value="1"/>
</dbReference>
<dbReference type="SUPFAM" id="SSF52540">
    <property type="entry name" value="P-loop containing nucleoside triphosphate hydrolases"/>
    <property type="match status" value="1"/>
</dbReference>
<dbReference type="Proteomes" id="UP001437419">
    <property type="component" value="Unassembled WGS sequence"/>
</dbReference>
<dbReference type="InterPro" id="IPR003959">
    <property type="entry name" value="ATPase_AAA_core"/>
</dbReference>
<protein>
    <submittedName>
        <fullName evidence="2">AAA family ATPase</fullName>
    </submittedName>
</protein>
<evidence type="ECO:0000259" key="1">
    <source>
        <dbReference type="SMART" id="SM00382"/>
    </source>
</evidence>